<sequence>MKKFIFFISLLSSLTLAVVGFSSFKIDKVQGFHLEEDEVINYHVPTEDEAESNVVSMKIPYVGRNFIGFRQAVAYKESRGKTKLVNPYGYMGKYQFGKSTLRAVGVYDSQEFLNNVALQDKAFKALVAKNKWELRNEIEKYCGRVINGVEITESGIIAAAHLSGAGSVRKYLKSNGRNGFKDGFGTSLRSYIKKFGSYDISNIKADANAKASNY</sequence>
<dbReference type="InterPro" id="IPR023346">
    <property type="entry name" value="Lysozyme-like_dom_sf"/>
</dbReference>
<evidence type="ECO:0000313" key="2">
    <source>
        <dbReference type="EMBL" id="MFC4740642.1"/>
    </source>
</evidence>
<dbReference type="Proteomes" id="UP001595885">
    <property type="component" value="Unassembled WGS sequence"/>
</dbReference>
<dbReference type="SUPFAM" id="SSF53955">
    <property type="entry name" value="Lysozyme-like"/>
    <property type="match status" value="1"/>
</dbReference>
<gene>
    <name evidence="2" type="ORF">ACFO3U_11630</name>
</gene>
<organism evidence="2 3">
    <name type="scientific">Flavobacterium ponti</name>
    <dbReference type="NCBI Taxonomy" id="665133"/>
    <lineage>
        <taxon>Bacteria</taxon>
        <taxon>Pseudomonadati</taxon>
        <taxon>Bacteroidota</taxon>
        <taxon>Flavobacteriia</taxon>
        <taxon>Flavobacteriales</taxon>
        <taxon>Flavobacteriaceae</taxon>
        <taxon>Flavobacterium</taxon>
    </lineage>
</organism>
<accession>A0ABV9P501</accession>
<comment type="caution">
    <text evidence="2">The sequence shown here is derived from an EMBL/GenBank/DDBJ whole genome shotgun (WGS) entry which is preliminary data.</text>
</comment>
<dbReference type="RefSeq" id="WP_379742423.1">
    <property type="nucleotide sequence ID" value="NZ_JBHSGW010000026.1"/>
</dbReference>
<feature type="chain" id="PRO_5045849520" evidence="1">
    <location>
        <begin position="18"/>
        <end position="214"/>
    </location>
</feature>
<keyword evidence="1" id="KW-0732">Signal</keyword>
<evidence type="ECO:0000313" key="3">
    <source>
        <dbReference type="Proteomes" id="UP001595885"/>
    </source>
</evidence>
<protein>
    <submittedName>
        <fullName evidence="2">Peptidoglycan-binding protein LysM</fullName>
    </submittedName>
</protein>
<evidence type="ECO:0000256" key="1">
    <source>
        <dbReference type="SAM" id="SignalP"/>
    </source>
</evidence>
<name>A0ABV9P501_9FLAO</name>
<keyword evidence="3" id="KW-1185">Reference proteome</keyword>
<dbReference type="Gene3D" id="1.10.530.10">
    <property type="match status" value="1"/>
</dbReference>
<dbReference type="EMBL" id="JBHSGW010000026">
    <property type="protein sequence ID" value="MFC4740642.1"/>
    <property type="molecule type" value="Genomic_DNA"/>
</dbReference>
<feature type="signal peptide" evidence="1">
    <location>
        <begin position="1"/>
        <end position="17"/>
    </location>
</feature>
<proteinExistence type="predicted"/>
<reference evidence="3" key="1">
    <citation type="journal article" date="2019" name="Int. J. Syst. Evol. Microbiol.">
        <title>The Global Catalogue of Microorganisms (GCM) 10K type strain sequencing project: providing services to taxonomists for standard genome sequencing and annotation.</title>
        <authorList>
            <consortium name="The Broad Institute Genomics Platform"/>
            <consortium name="The Broad Institute Genome Sequencing Center for Infectious Disease"/>
            <person name="Wu L."/>
            <person name="Ma J."/>
        </authorList>
    </citation>
    <scope>NUCLEOTIDE SEQUENCE [LARGE SCALE GENOMIC DNA]</scope>
    <source>
        <strain evidence="3">CCUG 50349</strain>
    </source>
</reference>